<dbReference type="SUPFAM" id="SSF52833">
    <property type="entry name" value="Thioredoxin-like"/>
    <property type="match status" value="1"/>
</dbReference>
<dbReference type="EMBL" id="BONW01000028">
    <property type="protein sequence ID" value="GIG90645.1"/>
    <property type="molecule type" value="Genomic_DNA"/>
</dbReference>
<keyword evidence="2" id="KW-1185">Reference proteome</keyword>
<name>A0ABQ4E7F6_9ACTN</name>
<dbReference type="InterPro" id="IPR053977">
    <property type="entry name" value="Rv2466c-like"/>
</dbReference>
<proteinExistence type="predicted"/>
<evidence type="ECO:0008006" key="3">
    <source>
        <dbReference type="Google" id="ProtNLM"/>
    </source>
</evidence>
<dbReference type="Proteomes" id="UP000646749">
    <property type="component" value="Unassembled WGS sequence"/>
</dbReference>
<accession>A0ABQ4E7F6</accession>
<protein>
    <recommendedName>
        <fullName evidence="3">Disulfide bond formation protein DsbA</fullName>
    </recommendedName>
</protein>
<comment type="caution">
    <text evidence="1">The sequence shown here is derived from an EMBL/GenBank/DDBJ whole genome shotgun (WGS) entry which is preliminary data.</text>
</comment>
<dbReference type="Gene3D" id="3.40.30.10">
    <property type="entry name" value="Glutaredoxin"/>
    <property type="match status" value="1"/>
</dbReference>
<dbReference type="Pfam" id="PF22234">
    <property type="entry name" value="Rv2466c-like"/>
    <property type="match status" value="1"/>
</dbReference>
<organism evidence="1 2">
    <name type="scientific">Plantactinospora endophytica</name>
    <dbReference type="NCBI Taxonomy" id="673535"/>
    <lineage>
        <taxon>Bacteria</taxon>
        <taxon>Bacillati</taxon>
        <taxon>Actinomycetota</taxon>
        <taxon>Actinomycetes</taxon>
        <taxon>Micromonosporales</taxon>
        <taxon>Micromonosporaceae</taxon>
        <taxon>Plantactinospora</taxon>
    </lineage>
</organism>
<sequence length="194" mass="21227">MTLVKFWSDPACYWSWRTGRWLSAAAEQRTFDIDWRPFSLKVLYGAEMNPDWAAMLGTSHAALRLGEALRAAGRPADAARFYTAVGTAAHDNGEAFTEDLVRQAAKSTGVDDLFDAYHDPKWDEQITADTHAAIASAGPDVGSPVIALPDTPRGIHGPVFETIPPADEAGDLYDAISRLAKAPYFYEIKRGRPS</sequence>
<dbReference type="RefSeq" id="WP_203869041.1">
    <property type="nucleotide sequence ID" value="NZ_BONW01000028.1"/>
</dbReference>
<evidence type="ECO:0000313" key="1">
    <source>
        <dbReference type="EMBL" id="GIG90645.1"/>
    </source>
</evidence>
<reference evidence="1 2" key="1">
    <citation type="submission" date="2021-01" db="EMBL/GenBank/DDBJ databases">
        <title>Whole genome shotgun sequence of Plantactinospora endophytica NBRC 110450.</title>
        <authorList>
            <person name="Komaki H."/>
            <person name="Tamura T."/>
        </authorList>
    </citation>
    <scope>NUCLEOTIDE SEQUENCE [LARGE SCALE GENOMIC DNA]</scope>
    <source>
        <strain evidence="1 2">NBRC 110450</strain>
    </source>
</reference>
<gene>
    <name evidence="1" type="ORF">Pen02_55810</name>
</gene>
<dbReference type="InterPro" id="IPR036249">
    <property type="entry name" value="Thioredoxin-like_sf"/>
</dbReference>
<evidence type="ECO:0000313" key="2">
    <source>
        <dbReference type="Proteomes" id="UP000646749"/>
    </source>
</evidence>